<protein>
    <submittedName>
        <fullName evidence="2">Uncharacterized protein</fullName>
    </submittedName>
</protein>
<keyword evidence="1" id="KW-0812">Transmembrane</keyword>
<keyword evidence="1" id="KW-1133">Transmembrane helix</keyword>
<evidence type="ECO:0000256" key="1">
    <source>
        <dbReference type="SAM" id="Phobius"/>
    </source>
</evidence>
<keyword evidence="1" id="KW-0472">Membrane</keyword>
<gene>
    <name evidence="2" type="ORF">EM308_17730</name>
</gene>
<name>A0AAC9N7V0_9FLAO</name>
<evidence type="ECO:0000313" key="3">
    <source>
        <dbReference type="Proteomes" id="UP000175968"/>
    </source>
</evidence>
<sequence>MVLFLNNVKTISSIGSLYIMEFTTIRTSVLMKIAASTFFLYAQSSNLFLLKAFAILTDQVFFYGALAALLSV</sequence>
<dbReference type="AlphaFoldDB" id="A0AAC9N7V0"/>
<dbReference type="EMBL" id="CP017479">
    <property type="protein sequence ID" value="AOW11173.1"/>
    <property type="molecule type" value="Genomic_DNA"/>
</dbReference>
<proteinExistence type="predicted"/>
<keyword evidence="3" id="KW-1185">Reference proteome</keyword>
<dbReference type="KEGG" id="fgl:EM308_17730"/>
<organism evidence="2 3">
    <name type="scientific">Flavobacterium gilvum</name>
    <dbReference type="NCBI Taxonomy" id="1492737"/>
    <lineage>
        <taxon>Bacteria</taxon>
        <taxon>Pseudomonadati</taxon>
        <taxon>Bacteroidota</taxon>
        <taxon>Flavobacteriia</taxon>
        <taxon>Flavobacteriales</taxon>
        <taxon>Flavobacteriaceae</taxon>
        <taxon>Flavobacterium</taxon>
    </lineage>
</organism>
<accession>A0AAC9N7V0</accession>
<evidence type="ECO:0000313" key="2">
    <source>
        <dbReference type="EMBL" id="AOW11173.1"/>
    </source>
</evidence>
<reference evidence="2 3" key="1">
    <citation type="submission" date="2016-10" db="EMBL/GenBank/DDBJ databases">
        <title>Flavobacterium gilvum sp. nov., isolated from stream water.</title>
        <authorList>
            <person name="Shin S.-K."/>
            <person name="Cho Y.-J."/>
            <person name="Yi H."/>
        </authorList>
    </citation>
    <scope>NUCLEOTIDE SEQUENCE [LARGE SCALE GENOMIC DNA]</scope>
    <source>
        <strain evidence="2 3">EM1308</strain>
    </source>
</reference>
<feature type="transmembrane region" description="Helical" evidence="1">
    <location>
        <begin position="48"/>
        <end position="70"/>
    </location>
</feature>
<dbReference type="Proteomes" id="UP000175968">
    <property type="component" value="Chromosome"/>
</dbReference>